<dbReference type="EMBL" id="VWPJ01000027">
    <property type="protein sequence ID" value="KAA5603900.1"/>
    <property type="molecule type" value="Genomic_DNA"/>
</dbReference>
<dbReference type="InterPro" id="IPR007435">
    <property type="entry name" value="DUF484"/>
</dbReference>
<evidence type="ECO:0000313" key="2">
    <source>
        <dbReference type="Proteomes" id="UP000324065"/>
    </source>
</evidence>
<dbReference type="OrthoDB" id="7200179at2"/>
<dbReference type="PANTHER" id="PTHR38765:SF1">
    <property type="entry name" value="DUF484 DOMAIN-CONTAINING PROTEIN"/>
    <property type="match status" value="1"/>
</dbReference>
<protein>
    <submittedName>
        <fullName evidence="1">DUF484 family protein</fullName>
    </submittedName>
</protein>
<dbReference type="AlphaFoldDB" id="A0A5M6I6M0"/>
<dbReference type="Proteomes" id="UP000324065">
    <property type="component" value="Unassembled WGS sequence"/>
</dbReference>
<dbReference type="InterPro" id="IPR029016">
    <property type="entry name" value="GAF-like_dom_sf"/>
</dbReference>
<accession>A0A5M6I6M0</accession>
<reference evidence="1 2" key="1">
    <citation type="submission" date="2019-09" db="EMBL/GenBank/DDBJ databases">
        <title>Genome sequence of Roseospira marina, one of the more divergent members of the non-sulfur purple photosynthetic bacterial family, the Rhodospirillaceae.</title>
        <authorList>
            <person name="Meyer T."/>
            <person name="Kyndt J."/>
        </authorList>
    </citation>
    <scope>NUCLEOTIDE SEQUENCE [LARGE SCALE GENOMIC DNA]</scope>
    <source>
        <strain evidence="1 2">DSM 15113</strain>
    </source>
</reference>
<comment type="caution">
    <text evidence="1">The sequence shown here is derived from an EMBL/GenBank/DDBJ whole genome shotgun (WGS) entry which is preliminary data.</text>
</comment>
<dbReference type="PANTHER" id="PTHR38765">
    <property type="entry name" value="DUF484 DOMAIN-CONTAINING PROTEIN"/>
    <property type="match status" value="1"/>
</dbReference>
<gene>
    <name evidence="1" type="ORF">F1188_18365</name>
</gene>
<name>A0A5M6I6M0_9PROT</name>
<keyword evidence="2" id="KW-1185">Reference proteome</keyword>
<organism evidence="1 2">
    <name type="scientific">Roseospira marina</name>
    <dbReference type="NCBI Taxonomy" id="140057"/>
    <lineage>
        <taxon>Bacteria</taxon>
        <taxon>Pseudomonadati</taxon>
        <taxon>Pseudomonadota</taxon>
        <taxon>Alphaproteobacteria</taxon>
        <taxon>Rhodospirillales</taxon>
        <taxon>Rhodospirillaceae</taxon>
        <taxon>Roseospira</taxon>
    </lineage>
</organism>
<dbReference type="Gene3D" id="3.30.450.40">
    <property type="match status" value="1"/>
</dbReference>
<proteinExistence type="predicted"/>
<sequence>MPLFPPESIVTDTPLTDEAVRAYLTENPGFLDRCPEAMLTLAMPESPHGDGVVDIRDFAIRRLQEELRDLRDGTDSLIQTTRINMSLLKRTHQAVLTVLQGDERGCLGETVADDLPLLLDVDVAALRFENDGTLPPRSAPLATLSAGAVDRVAPRSRPIALRPQATGDERIFGGGAGLVVSDALARLEPGNGHPPGLLALGSRRPGAFDEDQASDLLSFVARIVEHCVRQWTFGDRPNTLG</sequence>
<evidence type="ECO:0000313" key="1">
    <source>
        <dbReference type="EMBL" id="KAA5603900.1"/>
    </source>
</evidence>
<dbReference type="Pfam" id="PF04340">
    <property type="entry name" value="DUF484"/>
    <property type="match status" value="1"/>
</dbReference>